<dbReference type="PANTHER" id="PTHR34851:SF5">
    <property type="entry name" value="MARVEL DOMAIN-CONTAINING PROTEIN"/>
    <property type="match status" value="1"/>
</dbReference>
<keyword evidence="1" id="KW-0812">Transmembrane</keyword>
<feature type="transmembrane region" description="Helical" evidence="1">
    <location>
        <begin position="166"/>
        <end position="188"/>
    </location>
</feature>
<feature type="transmembrane region" description="Helical" evidence="1">
    <location>
        <begin position="66"/>
        <end position="92"/>
    </location>
</feature>
<protein>
    <submittedName>
        <fullName evidence="3">Uncharacterized protein</fullName>
    </submittedName>
</protein>
<evidence type="ECO:0000256" key="1">
    <source>
        <dbReference type="SAM" id="Phobius"/>
    </source>
</evidence>
<keyword evidence="2" id="KW-1185">Reference proteome</keyword>
<dbReference type="AlphaFoldDB" id="A0A914VUN0"/>
<evidence type="ECO:0000313" key="3">
    <source>
        <dbReference type="WBParaSite" id="PSAMB.scaffold2596size22338.g18437.t1"/>
    </source>
</evidence>
<dbReference type="Pfam" id="PF25093">
    <property type="entry name" value="DUF7807"/>
    <property type="match status" value="1"/>
</dbReference>
<dbReference type="InterPro" id="IPR056709">
    <property type="entry name" value="DUF7807"/>
</dbReference>
<name>A0A914VUN0_9BILA</name>
<evidence type="ECO:0000313" key="2">
    <source>
        <dbReference type="Proteomes" id="UP000887566"/>
    </source>
</evidence>
<accession>A0A914VUN0</accession>
<dbReference type="WBParaSite" id="PSAMB.scaffold2596size22338.g18437.t1">
    <property type="protein sequence ID" value="PSAMB.scaffold2596size22338.g18437.t1"/>
    <property type="gene ID" value="PSAMB.scaffold2596size22338.g18437"/>
</dbReference>
<feature type="transmembrane region" description="Helical" evidence="1">
    <location>
        <begin position="104"/>
        <end position="125"/>
    </location>
</feature>
<proteinExistence type="predicted"/>
<sequence>MKRNRISGRLPFAHSASRYLCCCLCCACHVRTGALIIGVVDALGVGGNLYRLGEMYFSAIHYPSLVGKLIFFTVLALFMWNILAILTLFAAVCMGRPRLLLPKLGLQLVTLGFLLGLGAACIVYLCSEADRTNSALISIYESVSGGVHKMTEEERAELDDILRMTIISLLVVVTVSIMIEIWFFWVMLSCYKYLRDKDHHFRATTGELQPMAALDMDATTDDCCFNRQSLQPPPPYAANIARAQMINESLNWL</sequence>
<organism evidence="2 3">
    <name type="scientific">Plectus sambesii</name>
    <dbReference type="NCBI Taxonomy" id="2011161"/>
    <lineage>
        <taxon>Eukaryota</taxon>
        <taxon>Metazoa</taxon>
        <taxon>Ecdysozoa</taxon>
        <taxon>Nematoda</taxon>
        <taxon>Chromadorea</taxon>
        <taxon>Plectida</taxon>
        <taxon>Plectina</taxon>
        <taxon>Plectoidea</taxon>
        <taxon>Plectidae</taxon>
        <taxon>Plectus</taxon>
    </lineage>
</organism>
<dbReference type="PANTHER" id="PTHR34851">
    <property type="entry name" value="PROTEIN CBG05235-RELATED"/>
    <property type="match status" value="1"/>
</dbReference>
<keyword evidence="1" id="KW-0472">Membrane</keyword>
<keyword evidence="1" id="KW-1133">Transmembrane helix</keyword>
<dbReference type="Proteomes" id="UP000887566">
    <property type="component" value="Unplaced"/>
</dbReference>
<reference evidence="3" key="1">
    <citation type="submission" date="2022-11" db="UniProtKB">
        <authorList>
            <consortium name="WormBaseParasite"/>
        </authorList>
    </citation>
    <scope>IDENTIFICATION</scope>
</reference>